<dbReference type="AlphaFoldDB" id="A0A833TEP3"/>
<accession>A0A833TEP3</accession>
<feature type="region of interest" description="Disordered" evidence="1">
    <location>
        <begin position="1"/>
        <end position="25"/>
    </location>
</feature>
<dbReference type="Proteomes" id="UP000602510">
    <property type="component" value="Unassembled WGS sequence"/>
</dbReference>
<comment type="caution">
    <text evidence="2">The sequence shown here is derived from an EMBL/GenBank/DDBJ whole genome shotgun (WGS) entry which is preliminary data.</text>
</comment>
<evidence type="ECO:0000313" key="3">
    <source>
        <dbReference type="Proteomes" id="UP000602510"/>
    </source>
</evidence>
<evidence type="ECO:0000313" key="2">
    <source>
        <dbReference type="EMBL" id="KAF4041384.1"/>
    </source>
</evidence>
<keyword evidence="3" id="KW-1185">Reference proteome</keyword>
<feature type="compositionally biased region" description="Polar residues" evidence="1">
    <location>
        <begin position="1"/>
        <end position="12"/>
    </location>
</feature>
<organism evidence="2 3">
    <name type="scientific">Phytophthora infestans</name>
    <name type="common">Potato late blight agent</name>
    <name type="synonym">Botrytis infestans</name>
    <dbReference type="NCBI Taxonomy" id="4787"/>
    <lineage>
        <taxon>Eukaryota</taxon>
        <taxon>Sar</taxon>
        <taxon>Stramenopiles</taxon>
        <taxon>Oomycota</taxon>
        <taxon>Peronosporomycetes</taxon>
        <taxon>Peronosporales</taxon>
        <taxon>Peronosporaceae</taxon>
        <taxon>Phytophthora</taxon>
    </lineage>
</organism>
<dbReference type="EMBL" id="WSZM01000125">
    <property type="protein sequence ID" value="KAF4041384.1"/>
    <property type="molecule type" value="Genomic_DNA"/>
</dbReference>
<reference evidence="2" key="1">
    <citation type="submission" date="2020-04" db="EMBL/GenBank/DDBJ databases">
        <title>Hybrid Assembly of Korean Phytophthora infestans isolates.</title>
        <authorList>
            <person name="Prokchorchik M."/>
            <person name="Lee Y."/>
            <person name="Seo J."/>
            <person name="Cho J.-H."/>
            <person name="Park Y.-E."/>
            <person name="Jang D.-C."/>
            <person name="Im J.-S."/>
            <person name="Choi J.-G."/>
            <person name="Park H.-J."/>
            <person name="Lee G.-B."/>
            <person name="Lee Y.-G."/>
            <person name="Hong S.-Y."/>
            <person name="Cho K."/>
            <person name="Sohn K.H."/>
        </authorList>
    </citation>
    <scope>NUCLEOTIDE SEQUENCE</scope>
    <source>
        <strain evidence="2">KR_1_A1</strain>
    </source>
</reference>
<protein>
    <submittedName>
        <fullName evidence="2">Uncharacterized protein</fullName>
    </submittedName>
</protein>
<gene>
    <name evidence="2" type="ORF">GN244_ATG06381</name>
</gene>
<evidence type="ECO:0000256" key="1">
    <source>
        <dbReference type="SAM" id="MobiDB-lite"/>
    </source>
</evidence>
<name>A0A833TEP3_PHYIN</name>
<proteinExistence type="predicted"/>
<sequence length="108" mass="11830">MNDSIETQSTLNRAPVLPVRDGAAPTTLDKTADQCSRDLFTSSFISKLRMPLPATGQILRGAYTNDELLEMLSSDEESELQEMVPATVIRANFMLDSAGKTEYTATNN</sequence>